<evidence type="ECO:0000313" key="7">
    <source>
        <dbReference type="RefSeq" id="XP_017031777.1"/>
    </source>
</evidence>
<keyword evidence="1" id="KW-1015">Disulfide bond</keyword>
<dbReference type="InterPro" id="IPR033116">
    <property type="entry name" value="TRYPSIN_SER"/>
</dbReference>
<accession>A0A6P4IS21</accession>
<evidence type="ECO:0000256" key="3">
    <source>
        <dbReference type="RuleBase" id="RU363034"/>
    </source>
</evidence>
<dbReference type="InterPro" id="IPR038565">
    <property type="entry name" value="CLIP_sf"/>
</dbReference>
<dbReference type="PROSITE" id="PS00134">
    <property type="entry name" value="TRYPSIN_HIS"/>
    <property type="match status" value="1"/>
</dbReference>
<evidence type="ECO:0000256" key="4">
    <source>
        <dbReference type="SAM" id="MobiDB-lite"/>
    </source>
</evidence>
<evidence type="ECO:0000313" key="6">
    <source>
        <dbReference type="Proteomes" id="UP001652661"/>
    </source>
</evidence>
<dbReference type="Gene3D" id="3.30.1640.30">
    <property type="match status" value="1"/>
</dbReference>
<dbReference type="InterPro" id="IPR051487">
    <property type="entry name" value="Ser/Thr_Proteases_Immune/Dev"/>
</dbReference>
<feature type="domain" description="Peptidase S1" evidence="5">
    <location>
        <begin position="296"/>
        <end position="549"/>
    </location>
</feature>
<dbReference type="CDD" id="cd00190">
    <property type="entry name" value="Tryp_SPc"/>
    <property type="match status" value="1"/>
</dbReference>
<keyword evidence="3" id="KW-0720">Serine protease</keyword>
<dbReference type="PROSITE" id="PS00135">
    <property type="entry name" value="TRYPSIN_SER"/>
    <property type="match status" value="1"/>
</dbReference>
<dbReference type="InterPro" id="IPR001314">
    <property type="entry name" value="Peptidase_S1A"/>
</dbReference>
<dbReference type="Gene3D" id="2.40.10.10">
    <property type="entry name" value="Trypsin-like serine proteases"/>
    <property type="match status" value="1"/>
</dbReference>
<evidence type="ECO:0000256" key="2">
    <source>
        <dbReference type="ARBA" id="ARBA00024195"/>
    </source>
</evidence>
<dbReference type="GO" id="GO:0004252">
    <property type="term" value="F:serine-type endopeptidase activity"/>
    <property type="evidence" value="ECO:0007669"/>
    <property type="project" value="InterPro"/>
</dbReference>
<keyword evidence="6" id="KW-1185">Reference proteome</keyword>
<reference evidence="7" key="1">
    <citation type="submission" date="2025-08" db="UniProtKB">
        <authorList>
            <consortium name="RefSeq"/>
        </authorList>
    </citation>
    <scope>IDENTIFICATION</scope>
    <source>
        <strain evidence="7">14028-0561.14</strain>
        <tissue evidence="7">Whole fly</tissue>
    </source>
</reference>
<dbReference type="PRINTS" id="PR00722">
    <property type="entry name" value="CHYMOTRYPSIN"/>
</dbReference>
<sequence length="554" mass="60178">MRWCGDWTNLFQFRAWTDDVVPAEFDSVIISNEMRRPEALVASLLLSILLLLRVYPGTAACQCIRLGECPPFARLLLHHGPGEQSAVFAKVHSAGCGFQGLELLVCCPTSRKRYHGESSPAKPSRMLRFAPPDDRWIWDDFGDSKGSSHPHSHSHSHIGYLEMETSLHDYWDFKEQRNCPQPVEPEFFDQRFGGHHFHYHVEHGRGDGARTPRPNPMDRPIVFPGDLRFLRQGGDDTSADSSEGPPLAPFTTTLPPTIIPGPAPLATTITTPTAPDAVTISQGNLPGCGISVESRLLGGSQATAGQYPWLARIAYRNRTSSRISFRCSGSLISSNYIVTAAHCVVNLVSDLELSHVRFGGEDGSNVLAISQVMVHPNYDQPRYANDIALLRLNNTGEAITPICLPLNSSTTLGNRLIGQTGVAAGWSTRNPESTGPNNSSSTVRFIRLPIVNTTSCAIAYASLSENFQQPIVITPSHLCAQGQPMNDVCRGDSGGPFMDDGSSGLFGAMGRHTLIGIVAFGPTLCGVTTIPGVYTLVSSFTDWIVRSINGITNQ</sequence>
<dbReference type="AlphaFoldDB" id="A0A6P4IS21"/>
<dbReference type="InterPro" id="IPR043504">
    <property type="entry name" value="Peptidase_S1_PA_chymotrypsin"/>
</dbReference>
<dbReference type="Pfam" id="PF00089">
    <property type="entry name" value="Trypsin"/>
    <property type="match status" value="1"/>
</dbReference>
<dbReference type="SUPFAM" id="SSF50494">
    <property type="entry name" value="Trypsin-like serine proteases"/>
    <property type="match status" value="1"/>
</dbReference>
<dbReference type="OrthoDB" id="547031at2759"/>
<dbReference type="RefSeq" id="XP_017031777.1">
    <property type="nucleotide sequence ID" value="XM_017176288.3"/>
</dbReference>
<dbReference type="PANTHER" id="PTHR24256">
    <property type="entry name" value="TRYPTASE-RELATED"/>
    <property type="match status" value="1"/>
</dbReference>
<keyword evidence="3" id="KW-0378">Hydrolase</keyword>
<gene>
    <name evidence="7" type="primary">LOC108081214</name>
</gene>
<dbReference type="Proteomes" id="UP001652661">
    <property type="component" value="Chromosome 3R"/>
</dbReference>
<feature type="region of interest" description="Disordered" evidence="4">
    <location>
        <begin position="232"/>
        <end position="256"/>
    </location>
</feature>
<comment type="similarity">
    <text evidence="2">Belongs to the peptidase S1 family. CLIP subfamily.</text>
</comment>
<evidence type="ECO:0000259" key="5">
    <source>
        <dbReference type="PROSITE" id="PS50240"/>
    </source>
</evidence>
<dbReference type="InterPro" id="IPR001254">
    <property type="entry name" value="Trypsin_dom"/>
</dbReference>
<dbReference type="GeneID" id="108081214"/>
<dbReference type="InterPro" id="IPR018114">
    <property type="entry name" value="TRYPSIN_HIS"/>
</dbReference>
<dbReference type="GO" id="GO:0006508">
    <property type="term" value="P:proteolysis"/>
    <property type="evidence" value="ECO:0007669"/>
    <property type="project" value="UniProtKB-KW"/>
</dbReference>
<evidence type="ECO:0000256" key="1">
    <source>
        <dbReference type="ARBA" id="ARBA00023157"/>
    </source>
</evidence>
<dbReference type="SMART" id="SM00020">
    <property type="entry name" value="Tryp_SPc"/>
    <property type="match status" value="1"/>
</dbReference>
<organism evidence="6 7">
    <name type="scientific">Drosophila kikkawai</name>
    <name type="common">Fruit fly</name>
    <dbReference type="NCBI Taxonomy" id="30033"/>
    <lineage>
        <taxon>Eukaryota</taxon>
        <taxon>Metazoa</taxon>
        <taxon>Ecdysozoa</taxon>
        <taxon>Arthropoda</taxon>
        <taxon>Hexapoda</taxon>
        <taxon>Insecta</taxon>
        <taxon>Pterygota</taxon>
        <taxon>Neoptera</taxon>
        <taxon>Endopterygota</taxon>
        <taxon>Diptera</taxon>
        <taxon>Brachycera</taxon>
        <taxon>Muscomorpha</taxon>
        <taxon>Ephydroidea</taxon>
        <taxon>Drosophilidae</taxon>
        <taxon>Drosophila</taxon>
        <taxon>Sophophora</taxon>
    </lineage>
</organism>
<name>A0A6P4IS21_DROKI</name>
<proteinExistence type="inferred from homology"/>
<keyword evidence="3 7" id="KW-0645">Protease</keyword>
<dbReference type="InterPro" id="IPR009003">
    <property type="entry name" value="Peptidase_S1_PA"/>
</dbReference>
<protein>
    <submittedName>
        <fullName evidence="7">CLIP domain-containing serine protease B9 isoform X2</fullName>
    </submittedName>
</protein>
<dbReference type="PROSITE" id="PS50240">
    <property type="entry name" value="TRYPSIN_DOM"/>
    <property type="match status" value="1"/>
</dbReference>